<dbReference type="Pfam" id="PF13473">
    <property type="entry name" value="Cupredoxin_1"/>
    <property type="match status" value="1"/>
</dbReference>
<evidence type="ECO:0000313" key="3">
    <source>
        <dbReference type="EMBL" id="SFO11766.1"/>
    </source>
</evidence>
<gene>
    <name evidence="3" type="ORF">SAMN05660359_01515</name>
</gene>
<evidence type="ECO:0000313" key="4">
    <source>
        <dbReference type="Proteomes" id="UP000183642"/>
    </source>
</evidence>
<feature type="chain" id="PRO_5038916367" evidence="1">
    <location>
        <begin position="25"/>
        <end position="156"/>
    </location>
</feature>
<feature type="signal peptide" evidence="1">
    <location>
        <begin position="1"/>
        <end position="24"/>
    </location>
</feature>
<keyword evidence="1" id="KW-0732">Signal</keyword>
<proteinExistence type="predicted"/>
<dbReference type="InterPro" id="IPR008972">
    <property type="entry name" value="Cupredoxin"/>
</dbReference>
<feature type="domain" description="EfeO-type cupredoxin-like" evidence="2">
    <location>
        <begin position="59"/>
        <end position="153"/>
    </location>
</feature>
<dbReference type="AlphaFoldDB" id="A0A1I5EK92"/>
<dbReference type="SUPFAM" id="SSF49503">
    <property type="entry name" value="Cupredoxins"/>
    <property type="match status" value="1"/>
</dbReference>
<dbReference type="RefSeq" id="WP_075012885.1">
    <property type="nucleotide sequence ID" value="NZ_FOWE01000003.1"/>
</dbReference>
<organism evidence="3 4">
    <name type="scientific">Geodermatophilus obscurus</name>
    <dbReference type="NCBI Taxonomy" id="1861"/>
    <lineage>
        <taxon>Bacteria</taxon>
        <taxon>Bacillati</taxon>
        <taxon>Actinomycetota</taxon>
        <taxon>Actinomycetes</taxon>
        <taxon>Geodermatophilales</taxon>
        <taxon>Geodermatophilaceae</taxon>
        <taxon>Geodermatophilus</taxon>
    </lineage>
</organism>
<dbReference type="Gene3D" id="2.60.40.420">
    <property type="entry name" value="Cupredoxins - blue copper proteins"/>
    <property type="match status" value="1"/>
</dbReference>
<name>A0A1I5EK92_9ACTN</name>
<sequence length="156" mass="15881">MSGMWTRRLPAAVTGAVLAAGVLAGCGSDGGSGGGTGGGTAAPSSSDPSLGTVTVAEDGVQEVTIQTPDDYVFLPETFTVAPGRVRLTVQSTASQATHNFRFTPGAGVEEISEEIPLLAAGQTETIEFEVTLPGEHPFECSFHTQLGQVGVMTVRG</sequence>
<keyword evidence="4" id="KW-1185">Reference proteome</keyword>
<dbReference type="Proteomes" id="UP000183642">
    <property type="component" value="Unassembled WGS sequence"/>
</dbReference>
<dbReference type="InterPro" id="IPR028096">
    <property type="entry name" value="EfeO_Cupredoxin"/>
</dbReference>
<evidence type="ECO:0000259" key="2">
    <source>
        <dbReference type="Pfam" id="PF13473"/>
    </source>
</evidence>
<reference evidence="4" key="1">
    <citation type="submission" date="2016-10" db="EMBL/GenBank/DDBJ databases">
        <authorList>
            <person name="Varghese N."/>
            <person name="Submissions S."/>
        </authorList>
    </citation>
    <scope>NUCLEOTIDE SEQUENCE [LARGE SCALE GENOMIC DNA]</scope>
    <source>
        <strain evidence="4">DSM 43161</strain>
    </source>
</reference>
<evidence type="ECO:0000256" key="1">
    <source>
        <dbReference type="SAM" id="SignalP"/>
    </source>
</evidence>
<dbReference type="EMBL" id="FOWE01000003">
    <property type="protein sequence ID" value="SFO11766.1"/>
    <property type="molecule type" value="Genomic_DNA"/>
</dbReference>
<dbReference type="PROSITE" id="PS51257">
    <property type="entry name" value="PROKAR_LIPOPROTEIN"/>
    <property type="match status" value="1"/>
</dbReference>
<protein>
    <submittedName>
        <fullName evidence="3">Plastocyanin</fullName>
    </submittedName>
</protein>
<accession>A0A1I5EK92</accession>